<proteinExistence type="predicted"/>
<accession>A0AAW6K3E0</accession>
<organism evidence="2 3">
    <name type="scientific">Mediterraneibacter gnavus</name>
    <name type="common">Ruminococcus gnavus</name>
    <dbReference type="NCBI Taxonomy" id="33038"/>
    <lineage>
        <taxon>Bacteria</taxon>
        <taxon>Bacillati</taxon>
        <taxon>Bacillota</taxon>
        <taxon>Clostridia</taxon>
        <taxon>Lachnospirales</taxon>
        <taxon>Lachnospiraceae</taxon>
        <taxon>Mediterraneibacter</taxon>
    </lineage>
</organism>
<keyword evidence="1" id="KW-0472">Membrane</keyword>
<dbReference type="EMBL" id="JAPZEG010000002">
    <property type="protein sequence ID" value="MDE1202667.1"/>
    <property type="molecule type" value="Genomic_DNA"/>
</dbReference>
<evidence type="ECO:0008006" key="4">
    <source>
        <dbReference type="Google" id="ProtNLM"/>
    </source>
</evidence>
<sequence>MDHSLAIRKDPERVWDVPGSETGSRRDRGRVHHRMSFRKRRQLRYAEELLRILEAALGICAIMLMGTGSLWIGMILMTAGLELICRYIEKSVKK</sequence>
<feature type="transmembrane region" description="Helical" evidence="1">
    <location>
        <begin position="45"/>
        <end position="64"/>
    </location>
</feature>
<protein>
    <recommendedName>
        <fullName evidence="4">DUF2892 domain-containing protein</fullName>
    </recommendedName>
</protein>
<gene>
    <name evidence="2" type="ORF">O4N78_03600</name>
</gene>
<reference evidence="2" key="1">
    <citation type="submission" date="2022-12" db="EMBL/GenBank/DDBJ databases">
        <title>Genome of R. gnavus strain RSHDN_120.</title>
        <authorList>
            <person name="Abdugheni R."/>
        </authorList>
    </citation>
    <scope>NUCLEOTIDE SEQUENCE</scope>
    <source>
        <strain evidence="2">RSHDN_120</strain>
    </source>
</reference>
<evidence type="ECO:0000256" key="1">
    <source>
        <dbReference type="SAM" id="Phobius"/>
    </source>
</evidence>
<dbReference type="Proteomes" id="UP001149331">
    <property type="component" value="Unassembled WGS sequence"/>
</dbReference>
<name>A0AAW6K3E0_MEDGN</name>
<dbReference type="RefSeq" id="WP_256306130.1">
    <property type="nucleotide sequence ID" value="NZ_JANFXP010000002.1"/>
</dbReference>
<evidence type="ECO:0000313" key="2">
    <source>
        <dbReference type="EMBL" id="MDE1202667.1"/>
    </source>
</evidence>
<dbReference type="AlphaFoldDB" id="A0AAW6K3E0"/>
<keyword evidence="1" id="KW-0812">Transmembrane</keyword>
<keyword evidence="1" id="KW-1133">Transmembrane helix</keyword>
<evidence type="ECO:0000313" key="3">
    <source>
        <dbReference type="Proteomes" id="UP001149331"/>
    </source>
</evidence>
<comment type="caution">
    <text evidence="2">The sequence shown here is derived from an EMBL/GenBank/DDBJ whole genome shotgun (WGS) entry which is preliminary data.</text>
</comment>